<dbReference type="Proteomes" id="UP000242770">
    <property type="component" value="Unassembled WGS sequence"/>
</dbReference>
<feature type="compositionally biased region" description="Polar residues" evidence="1">
    <location>
        <begin position="155"/>
        <end position="164"/>
    </location>
</feature>
<reference evidence="3" key="1">
    <citation type="submission" date="2014-06" db="EMBL/GenBank/DDBJ databases">
        <authorList>
            <person name="Berkman P.J."/>
        </authorList>
    </citation>
    <scope>NUCLEOTIDE SEQUENCE [LARGE SCALE GENOMIC DNA]</scope>
</reference>
<gene>
    <name evidence="2" type="primary">SSCI40360.1</name>
</gene>
<protein>
    <submittedName>
        <fullName evidence="2">Uncharacterized protein</fullName>
    </submittedName>
</protein>
<dbReference type="STRING" id="49012.A0A0F7RZ41"/>
<feature type="region of interest" description="Disordered" evidence="1">
    <location>
        <begin position="145"/>
        <end position="189"/>
    </location>
</feature>
<keyword evidence="3" id="KW-1185">Reference proteome</keyword>
<organism evidence="2 3">
    <name type="scientific">Sporisorium scitamineum</name>
    <dbReference type="NCBI Taxonomy" id="49012"/>
    <lineage>
        <taxon>Eukaryota</taxon>
        <taxon>Fungi</taxon>
        <taxon>Dikarya</taxon>
        <taxon>Basidiomycota</taxon>
        <taxon>Ustilaginomycotina</taxon>
        <taxon>Ustilaginomycetes</taxon>
        <taxon>Ustilaginales</taxon>
        <taxon>Ustilaginaceae</taxon>
        <taxon>Sporisorium</taxon>
    </lineage>
</organism>
<feature type="non-terminal residue" evidence="2">
    <location>
        <position position="1"/>
    </location>
</feature>
<name>A0A0F7RZ41_9BASI</name>
<proteinExistence type="predicted"/>
<evidence type="ECO:0000256" key="1">
    <source>
        <dbReference type="SAM" id="MobiDB-lite"/>
    </source>
</evidence>
<evidence type="ECO:0000313" key="3">
    <source>
        <dbReference type="Proteomes" id="UP000242770"/>
    </source>
</evidence>
<sequence length="234" mass="25114">KLIETFESLGSNLESSSQEIGQAAKQVGGLVDERREEVAVWSEQVAGGLKALSSDSNALLVGKFREDKSTGQTPQKRAWKMPGRWALVSANREDAIEAGRKVKDTLQRFDSIVAASDEVLSSETDDVEPFSEATAEEQAAAEAVEVDDQAEAQPPVQTEASVVTPQEPARMSSRPLRELPFSHSNLPVSASNEDLIPIKQVDAATATATALPKTRSAKNKMSATALPISKRARS</sequence>
<evidence type="ECO:0000313" key="2">
    <source>
        <dbReference type="EMBL" id="CDS00314.1"/>
    </source>
</evidence>
<dbReference type="AlphaFoldDB" id="A0A0F7RZ41"/>
<dbReference type="EMBL" id="CCFA01002385">
    <property type="protein sequence ID" value="CDS00314.1"/>
    <property type="molecule type" value="Genomic_DNA"/>
</dbReference>
<accession>A0A0F7RZ41</accession>
<feature type="region of interest" description="Disordered" evidence="1">
    <location>
        <begin position="212"/>
        <end position="234"/>
    </location>
</feature>